<evidence type="ECO:0000313" key="3">
    <source>
        <dbReference type="Proteomes" id="UP000051863"/>
    </source>
</evidence>
<feature type="coiled-coil region" evidence="1">
    <location>
        <begin position="32"/>
        <end position="66"/>
    </location>
</feature>
<dbReference type="AlphaFoldDB" id="A0A0R0CQH1"/>
<dbReference type="EMBL" id="LDJJ01000020">
    <property type="protein sequence ID" value="KRG68674.1"/>
    <property type="molecule type" value="Genomic_DNA"/>
</dbReference>
<evidence type="ECO:0000313" key="2">
    <source>
        <dbReference type="EMBL" id="KRG68674.1"/>
    </source>
</evidence>
<name>A0A0R0CQH1_9GAMM</name>
<reference evidence="2 3" key="1">
    <citation type="submission" date="2015-05" db="EMBL/GenBank/DDBJ databases">
        <title>Genome sequencing and analysis of members of genus Stenotrophomonas.</title>
        <authorList>
            <person name="Patil P.P."/>
            <person name="Midha S."/>
            <person name="Patil P.B."/>
        </authorList>
    </citation>
    <scope>NUCLEOTIDE SEQUENCE [LARGE SCALE GENOMIC DNA]</scope>
    <source>
        <strain evidence="2 3">DSM 18941</strain>
    </source>
</reference>
<sequence>MILFAASLLALVVMAVWFLNARSALSQAYGLLGNAKQALSEAQVREQEAQLKVKQAQSAIDLLNAADQQGFQPADWGERLVNLRQVQMNREDTTALIGSVTRSNQRVFGAEAFELSVTHPDEGLFDVPSAVERVPAPLSLTLRGSALFRTTALSGSAIELQGGVQ</sequence>
<evidence type="ECO:0000256" key="1">
    <source>
        <dbReference type="SAM" id="Coils"/>
    </source>
</evidence>
<organism evidence="2 3">
    <name type="scientific">Stenotrophomonas terrae</name>
    <dbReference type="NCBI Taxonomy" id="405446"/>
    <lineage>
        <taxon>Bacteria</taxon>
        <taxon>Pseudomonadati</taxon>
        <taxon>Pseudomonadota</taxon>
        <taxon>Gammaproteobacteria</taxon>
        <taxon>Lysobacterales</taxon>
        <taxon>Lysobacteraceae</taxon>
        <taxon>Stenotrophomonas</taxon>
    </lineage>
</organism>
<dbReference type="PATRIC" id="fig|405446.3.peg.873"/>
<keyword evidence="3" id="KW-1185">Reference proteome</keyword>
<accession>A0A0R0CQH1</accession>
<dbReference type="Proteomes" id="UP000051863">
    <property type="component" value="Unassembled WGS sequence"/>
</dbReference>
<keyword evidence="1" id="KW-0175">Coiled coil</keyword>
<comment type="caution">
    <text evidence="2">The sequence shown here is derived from an EMBL/GenBank/DDBJ whole genome shotgun (WGS) entry which is preliminary data.</text>
</comment>
<protein>
    <submittedName>
        <fullName evidence="2">Uncharacterized protein</fullName>
    </submittedName>
</protein>
<proteinExistence type="predicted"/>
<gene>
    <name evidence="2" type="ORF">ABB27_07150</name>
</gene>